<dbReference type="EC" id="2.7.13.3" evidence="3"/>
<dbReference type="InterPro" id="IPR004358">
    <property type="entry name" value="Sig_transdc_His_kin-like_C"/>
</dbReference>
<dbReference type="InterPro" id="IPR013656">
    <property type="entry name" value="PAS_4"/>
</dbReference>
<dbReference type="Proteomes" id="UP001197247">
    <property type="component" value="Unassembled WGS sequence"/>
</dbReference>
<dbReference type="PROSITE" id="PS50113">
    <property type="entry name" value="PAC"/>
    <property type="match status" value="2"/>
</dbReference>
<dbReference type="Gene3D" id="1.10.287.130">
    <property type="match status" value="1"/>
</dbReference>
<dbReference type="Gene3D" id="3.40.50.2300">
    <property type="match status" value="1"/>
</dbReference>
<dbReference type="Gene3D" id="3.30.450.20">
    <property type="entry name" value="PAS domain"/>
    <property type="match status" value="3"/>
</dbReference>
<dbReference type="Pfam" id="PF01590">
    <property type="entry name" value="GAF"/>
    <property type="match status" value="1"/>
</dbReference>
<feature type="domain" description="PAC" evidence="12">
    <location>
        <begin position="1292"/>
        <end position="1337"/>
    </location>
</feature>
<dbReference type="InterPro" id="IPR035909">
    <property type="entry name" value="CheB_C"/>
</dbReference>
<dbReference type="CDD" id="cd00082">
    <property type="entry name" value="HisKA"/>
    <property type="match status" value="1"/>
</dbReference>
<evidence type="ECO:0000256" key="5">
    <source>
        <dbReference type="ARBA" id="ARBA00022679"/>
    </source>
</evidence>
<keyword evidence="4 9" id="KW-0597">Phosphoprotein</keyword>
<dbReference type="Pfam" id="PF00512">
    <property type="entry name" value="HisKA"/>
    <property type="match status" value="1"/>
</dbReference>
<comment type="caution">
    <text evidence="14">The sequence shown here is derived from an EMBL/GenBank/DDBJ whole genome shotgun (WGS) entry which is preliminary data.</text>
</comment>
<comment type="subcellular location">
    <subcellularLocation>
        <location evidence="2">Cell membrane</location>
    </subcellularLocation>
</comment>
<protein>
    <recommendedName>
        <fullName evidence="3">histidine kinase</fullName>
        <ecNumber evidence="3">2.7.13.3</ecNumber>
    </recommendedName>
</protein>
<dbReference type="Gene3D" id="2.10.70.100">
    <property type="match status" value="1"/>
</dbReference>
<dbReference type="InterPro" id="IPR003594">
    <property type="entry name" value="HATPase_dom"/>
</dbReference>
<dbReference type="Pfam" id="PF01339">
    <property type="entry name" value="CheB_methylest"/>
    <property type="match status" value="1"/>
</dbReference>
<dbReference type="PANTHER" id="PTHR43547:SF2">
    <property type="entry name" value="HYBRID SIGNAL TRANSDUCTION HISTIDINE KINASE C"/>
    <property type="match status" value="1"/>
</dbReference>
<feature type="modified residue" description="4-aspartylphosphate" evidence="9">
    <location>
        <position position="850"/>
    </location>
</feature>
<dbReference type="SMART" id="SM00065">
    <property type="entry name" value="GAF"/>
    <property type="match status" value="1"/>
</dbReference>
<dbReference type="Gene3D" id="3.30.565.10">
    <property type="entry name" value="Histidine kinase-like ATPase, C-terminal domain"/>
    <property type="match status" value="1"/>
</dbReference>
<dbReference type="InterPro" id="IPR000673">
    <property type="entry name" value="Sig_transdc_resp-reg_Me-estase"/>
</dbReference>
<evidence type="ECO:0000256" key="2">
    <source>
        <dbReference type="ARBA" id="ARBA00004236"/>
    </source>
</evidence>
<dbReference type="Gene3D" id="3.30.450.40">
    <property type="match status" value="1"/>
</dbReference>
<dbReference type="InterPro" id="IPR000700">
    <property type="entry name" value="PAS-assoc_C"/>
</dbReference>
<evidence type="ECO:0000313" key="14">
    <source>
        <dbReference type="EMBL" id="MBT0770211.1"/>
    </source>
</evidence>
<dbReference type="SMART" id="SM00086">
    <property type="entry name" value="PAC"/>
    <property type="match status" value="3"/>
</dbReference>
<dbReference type="PROSITE" id="PS50109">
    <property type="entry name" value="HIS_KIN"/>
    <property type="match status" value="1"/>
</dbReference>
<feature type="domain" description="PAC" evidence="12">
    <location>
        <begin position="1166"/>
        <end position="1219"/>
    </location>
</feature>
<dbReference type="PROSITE" id="PS50122">
    <property type="entry name" value="CHEB"/>
    <property type="match status" value="1"/>
</dbReference>
<dbReference type="PRINTS" id="PR00344">
    <property type="entry name" value="BCTRLSENSOR"/>
</dbReference>
<evidence type="ECO:0000256" key="3">
    <source>
        <dbReference type="ARBA" id="ARBA00012438"/>
    </source>
</evidence>
<dbReference type="Gene3D" id="3.40.50.180">
    <property type="entry name" value="Methylesterase CheB, C-terminal domain"/>
    <property type="match status" value="1"/>
</dbReference>
<reference evidence="14 15" key="1">
    <citation type="submission" date="2021-05" db="EMBL/GenBank/DDBJ databases">
        <title>Kineosporia and Streptomyces sp. nov. two new marine actinobacteria isolated from Coral.</title>
        <authorList>
            <person name="Buangrab K."/>
            <person name="Sutthacheep M."/>
            <person name="Yeemin T."/>
            <person name="Harunari E."/>
            <person name="Igarashi Y."/>
            <person name="Kanchanasin P."/>
            <person name="Tanasupawat S."/>
            <person name="Phongsopitanun W."/>
        </authorList>
    </citation>
    <scope>NUCLEOTIDE SEQUENCE [LARGE SCALE GENOMIC DNA]</scope>
    <source>
        <strain evidence="14 15">J2-2</strain>
    </source>
</reference>
<evidence type="ECO:0000256" key="4">
    <source>
        <dbReference type="ARBA" id="ARBA00022553"/>
    </source>
</evidence>
<evidence type="ECO:0000256" key="7">
    <source>
        <dbReference type="ARBA" id="ARBA00023012"/>
    </source>
</evidence>
<dbReference type="SUPFAM" id="SSF52738">
    <property type="entry name" value="Methylesterase CheB, C-terminal domain"/>
    <property type="match status" value="1"/>
</dbReference>
<dbReference type="SMART" id="SM00091">
    <property type="entry name" value="PAS"/>
    <property type="match status" value="2"/>
</dbReference>
<name>A0ABS5TGK8_9ACTN</name>
<dbReference type="InterPro" id="IPR000014">
    <property type="entry name" value="PAS"/>
</dbReference>
<evidence type="ECO:0000256" key="1">
    <source>
        <dbReference type="ARBA" id="ARBA00000085"/>
    </source>
</evidence>
<dbReference type="InterPro" id="IPR003661">
    <property type="entry name" value="HisK_dim/P_dom"/>
</dbReference>
<dbReference type="PANTHER" id="PTHR43547">
    <property type="entry name" value="TWO-COMPONENT HISTIDINE KINASE"/>
    <property type="match status" value="1"/>
</dbReference>
<dbReference type="Pfam" id="PF02518">
    <property type="entry name" value="HATPase_c"/>
    <property type="match status" value="1"/>
</dbReference>
<dbReference type="InterPro" id="IPR035965">
    <property type="entry name" value="PAS-like_dom_sf"/>
</dbReference>
<dbReference type="InterPro" id="IPR001610">
    <property type="entry name" value="PAC"/>
</dbReference>
<dbReference type="SUPFAM" id="SSF47384">
    <property type="entry name" value="Homodimeric domain of signal transducing histidine kinase"/>
    <property type="match status" value="1"/>
</dbReference>
<feature type="domain" description="Response regulatory" evidence="11">
    <location>
        <begin position="802"/>
        <end position="917"/>
    </location>
</feature>
<dbReference type="SUPFAM" id="SSF55781">
    <property type="entry name" value="GAF domain-like"/>
    <property type="match status" value="2"/>
</dbReference>
<organism evidence="14 15">
    <name type="scientific">Kineosporia corallincola</name>
    <dbReference type="NCBI Taxonomy" id="2835133"/>
    <lineage>
        <taxon>Bacteria</taxon>
        <taxon>Bacillati</taxon>
        <taxon>Actinomycetota</taxon>
        <taxon>Actinomycetes</taxon>
        <taxon>Kineosporiales</taxon>
        <taxon>Kineosporiaceae</taxon>
        <taxon>Kineosporia</taxon>
    </lineage>
</organism>
<evidence type="ECO:0000256" key="9">
    <source>
        <dbReference type="PROSITE-ProRule" id="PRU00169"/>
    </source>
</evidence>
<evidence type="ECO:0000259" key="12">
    <source>
        <dbReference type="PROSITE" id="PS50113"/>
    </source>
</evidence>
<keyword evidence="15" id="KW-1185">Reference proteome</keyword>
<dbReference type="InterPro" id="IPR001789">
    <property type="entry name" value="Sig_transdc_resp-reg_receiver"/>
</dbReference>
<dbReference type="SUPFAM" id="SSF52172">
    <property type="entry name" value="CheY-like"/>
    <property type="match status" value="1"/>
</dbReference>
<dbReference type="CDD" id="cd17574">
    <property type="entry name" value="REC_OmpR"/>
    <property type="match status" value="1"/>
</dbReference>
<keyword evidence="7" id="KW-0902">Two-component regulatory system</keyword>
<dbReference type="Pfam" id="PF08448">
    <property type="entry name" value="PAS_4"/>
    <property type="match status" value="1"/>
</dbReference>
<keyword evidence="5" id="KW-0808">Transferase</keyword>
<dbReference type="EMBL" id="JAHBAY010000005">
    <property type="protein sequence ID" value="MBT0770211.1"/>
    <property type="molecule type" value="Genomic_DNA"/>
</dbReference>
<dbReference type="InterPro" id="IPR013655">
    <property type="entry name" value="PAS_fold_3"/>
</dbReference>
<evidence type="ECO:0000259" key="13">
    <source>
        <dbReference type="PROSITE" id="PS50122"/>
    </source>
</evidence>
<dbReference type="SMART" id="SM00388">
    <property type="entry name" value="HisKA"/>
    <property type="match status" value="1"/>
</dbReference>
<comment type="caution">
    <text evidence="8">Lacks conserved residue(s) required for the propagation of feature annotation.</text>
</comment>
<evidence type="ECO:0000259" key="11">
    <source>
        <dbReference type="PROSITE" id="PS50110"/>
    </source>
</evidence>
<dbReference type="PROSITE" id="PS50110">
    <property type="entry name" value="RESPONSE_REGULATORY"/>
    <property type="match status" value="1"/>
</dbReference>
<keyword evidence="6" id="KW-0418">Kinase</keyword>
<dbReference type="SMART" id="SM00387">
    <property type="entry name" value="HATPase_c"/>
    <property type="match status" value="1"/>
</dbReference>
<dbReference type="CDD" id="cd16433">
    <property type="entry name" value="CheB"/>
    <property type="match status" value="1"/>
</dbReference>
<feature type="domain" description="CheB-type methylesterase" evidence="13">
    <location>
        <begin position="1"/>
        <end position="159"/>
    </location>
</feature>
<dbReference type="SUPFAM" id="SSF55785">
    <property type="entry name" value="PYP-like sensor domain (PAS domain)"/>
    <property type="match status" value="2"/>
</dbReference>
<evidence type="ECO:0000256" key="8">
    <source>
        <dbReference type="PROSITE-ProRule" id="PRU00050"/>
    </source>
</evidence>
<proteinExistence type="predicted"/>
<comment type="catalytic activity">
    <reaction evidence="1">
        <text>ATP + protein L-histidine = ADP + protein N-phospho-L-histidine.</text>
        <dbReference type="EC" id="2.7.13.3"/>
    </reaction>
</comment>
<sequence>MVSSAGGLEAMTTVLRGMDVGLPVSVVVQQHLGSTGSILVDLLRRRAGVEAEWAHDSGRLQPGRVLVAPPRRRLEFFPDGSYELKDIETGIRSLPHDAMLTSLADSFGAGVLAVILTGMGRDGAAGVTAVQAANGVVIAQSEDTAEQPSMPRFAAEAGADLVLPLHEIARVLTDVVAGQELPRPEGEQAALRATFGEAGEIARLAREIDWLTTTLGPVRFWPDAQRMAVRQAMDAPHGITLFLGPDHIIIQNDVGLVSMGGVQAQKLGLSFAQAYPEALAYMQPVLATVMAGGRVYHEATLVPFDKQGRIEHAWFDMSYTPIRTVDGSILGVQQTFLDRTEEVLNRRRLQTLNRLAAVAGARSRAEALVAATEVLDAAEDVPFAMAYLIEPARAQASLAAVCGVEPGGSIAPHRLRLTPGTVWPLHRVLGERTEIVLDDMTDRFRGHRVGDGQVVPREAVLYPLTGHADGDISGVLVLGAHPGTPLDVAYRAFLTLVGESVAAKAQEGHARHQEQQRLTQLAELDRAKTEFFSNVSHEFRTPLTLMLSPLEDLMQEAGDPVAAPRAVIDVVQRNAQRLLRLVNTMLDFSQIEAGRMRAQLVPTDLSSLTQEVSSMFRSTVENAGLELRVDTGPLPHPVQVDPEMWEKIVSNLLSNAFKFTWTGSIEITLRALPKHVELTVRDTGVGIAADQLPHLFKRFHRVHGIRGRTHEGAGIGLALVNELIRRHHGRVRLTSELEVGTTVTVWIPLNRRPVPGAVVPAAREPGRLAAAMAEEALRWGEATDLVPVPDDREPAAPIPGARLLVVDDNPDMRKYLVRLLQSRWRVASAGDGSQALEQARRNPPDLVLTDTMMPGTDGFSLLREIRADPRLAAVPVVLVTARAGEQAAVEGLLAGADDYVVKPFSARELVARIAAQLELSAMRRRLVAADTYRLALTHALQDLSDPDVMQQRAIEILAEELGVTNVHYCEVNSDAGTLAVLAEHRQAGPSYLGTYRLDEWGGAFLGQTLGRGRSLVIDDVRGCDLDDVGRAAWESAGVRAVVKVPLSREGRWIGHLAALQDRPRRWTPQEVALVEETAARTWAFIERTRAEAQLRRFAALVEASDELIGICDHDLVPLYTNAAALAHIGLEDAGDPRLRTMLDVVHPDDLVQAQELFATARRDGHAESELRLRRFDTQEIRWVIYSVTLLPGKAEKPGGFAILARDVTERRHAEAAVQDSERRMRLATAATGMVTWEWLPGEDSITTSENFASVYGLPELAGVDAGFALVLPEDHAAHQANVQRIAAEGGRYLSQFRIRRPDGRIVWLEERAEATLAPDGTVGRILGVTLDVTDRMT</sequence>
<dbReference type="InterPro" id="IPR011006">
    <property type="entry name" value="CheY-like_superfamily"/>
</dbReference>
<dbReference type="InterPro" id="IPR036097">
    <property type="entry name" value="HisK_dim/P_sf"/>
</dbReference>
<dbReference type="InterPro" id="IPR029016">
    <property type="entry name" value="GAF-like_dom_sf"/>
</dbReference>
<dbReference type="SUPFAM" id="SSF55874">
    <property type="entry name" value="ATPase domain of HSP90 chaperone/DNA topoisomerase II/histidine kinase"/>
    <property type="match status" value="1"/>
</dbReference>
<dbReference type="NCBIfam" id="TIGR00229">
    <property type="entry name" value="sensory_box"/>
    <property type="match status" value="2"/>
</dbReference>
<dbReference type="CDD" id="cd00130">
    <property type="entry name" value="PAS"/>
    <property type="match status" value="2"/>
</dbReference>
<accession>A0ABS5TGK8</accession>
<dbReference type="InterPro" id="IPR005467">
    <property type="entry name" value="His_kinase_dom"/>
</dbReference>
<dbReference type="Pfam" id="PF00072">
    <property type="entry name" value="Response_reg"/>
    <property type="match status" value="1"/>
</dbReference>
<feature type="domain" description="Histidine kinase" evidence="10">
    <location>
        <begin position="534"/>
        <end position="751"/>
    </location>
</feature>
<evidence type="ECO:0000256" key="6">
    <source>
        <dbReference type="ARBA" id="ARBA00022777"/>
    </source>
</evidence>
<evidence type="ECO:0000313" key="15">
    <source>
        <dbReference type="Proteomes" id="UP001197247"/>
    </source>
</evidence>
<dbReference type="InterPro" id="IPR036890">
    <property type="entry name" value="HATPase_C_sf"/>
</dbReference>
<dbReference type="Pfam" id="PF08447">
    <property type="entry name" value="PAS_3"/>
    <property type="match status" value="1"/>
</dbReference>
<evidence type="ECO:0000259" key="10">
    <source>
        <dbReference type="PROSITE" id="PS50109"/>
    </source>
</evidence>
<dbReference type="InterPro" id="IPR003018">
    <property type="entry name" value="GAF"/>
</dbReference>
<gene>
    <name evidence="14" type="ORF">KIH74_14820</name>
</gene>
<dbReference type="SMART" id="SM00448">
    <property type="entry name" value="REC"/>
    <property type="match status" value="1"/>
</dbReference>